<dbReference type="PROSITE" id="PS51133">
    <property type="entry name" value="ZF_TFIIS_2"/>
    <property type="match status" value="1"/>
</dbReference>
<name>A0A9P8PA89_9ASCO</name>
<accession>A0A9P8PA89</accession>
<keyword evidence="5" id="KW-0862">Zinc</keyword>
<dbReference type="GO" id="GO:0003899">
    <property type="term" value="F:DNA-directed RNA polymerase activity"/>
    <property type="evidence" value="ECO:0007669"/>
    <property type="project" value="InterPro"/>
</dbReference>
<evidence type="ECO:0000256" key="8">
    <source>
        <dbReference type="SAM" id="MobiDB-lite"/>
    </source>
</evidence>
<organism evidence="10 11">
    <name type="scientific">Ogataea polymorpha</name>
    <dbReference type="NCBI Taxonomy" id="460523"/>
    <lineage>
        <taxon>Eukaryota</taxon>
        <taxon>Fungi</taxon>
        <taxon>Dikarya</taxon>
        <taxon>Ascomycota</taxon>
        <taxon>Saccharomycotina</taxon>
        <taxon>Pichiomycetes</taxon>
        <taxon>Pichiales</taxon>
        <taxon>Pichiaceae</taxon>
        <taxon>Ogataea</taxon>
    </lineage>
</organism>
<dbReference type="Pfam" id="PF01096">
    <property type="entry name" value="Zn_ribbon_TFIIS"/>
    <property type="match status" value="1"/>
</dbReference>
<keyword evidence="4 7" id="KW-0863">Zinc-finger</keyword>
<dbReference type="AntiFam" id="ANF00182">
    <property type="entry name" value="Shadow ORF (opposite rplL)"/>
</dbReference>
<dbReference type="GO" id="GO:0008270">
    <property type="term" value="F:zinc ion binding"/>
    <property type="evidence" value="ECO:0007669"/>
    <property type="project" value="UniProtKB-KW"/>
</dbReference>
<protein>
    <recommendedName>
        <fullName evidence="2">DNA-directed RNA polymerase II subunit RPB9</fullName>
    </recommendedName>
    <alternativeName>
        <fullName evidence="6">DNA-directed RNA polymerase II subunit 9</fullName>
    </alternativeName>
</protein>
<dbReference type="GO" id="GO:0006283">
    <property type="term" value="P:transcription-coupled nucleotide-excision repair"/>
    <property type="evidence" value="ECO:0007669"/>
    <property type="project" value="TreeGrafter"/>
</dbReference>
<evidence type="ECO:0000256" key="6">
    <source>
        <dbReference type="ARBA" id="ARBA00042129"/>
    </source>
</evidence>
<dbReference type="GO" id="GO:0001193">
    <property type="term" value="P:maintenance of transcriptional fidelity during transcription elongation by RNA polymerase II"/>
    <property type="evidence" value="ECO:0007669"/>
    <property type="project" value="TreeGrafter"/>
</dbReference>
<dbReference type="CDD" id="cd10508">
    <property type="entry name" value="Zn-ribbon_RPB9"/>
    <property type="match status" value="1"/>
</dbReference>
<feature type="compositionally biased region" description="Basic residues" evidence="8">
    <location>
        <begin position="1"/>
        <end position="15"/>
    </location>
</feature>
<dbReference type="Gene3D" id="2.20.25.10">
    <property type="match status" value="1"/>
</dbReference>
<evidence type="ECO:0000256" key="4">
    <source>
        <dbReference type="ARBA" id="ARBA00022771"/>
    </source>
</evidence>
<dbReference type="PANTHER" id="PTHR11239:SF1">
    <property type="entry name" value="DNA-DIRECTED RNA POLYMERASE II SUBUNIT RPB9"/>
    <property type="match status" value="1"/>
</dbReference>
<dbReference type="GO" id="GO:0005665">
    <property type="term" value="C:RNA polymerase II, core complex"/>
    <property type="evidence" value="ECO:0007669"/>
    <property type="project" value="TreeGrafter"/>
</dbReference>
<dbReference type="SUPFAM" id="SSF57783">
    <property type="entry name" value="Zinc beta-ribbon"/>
    <property type="match status" value="1"/>
</dbReference>
<feature type="domain" description="TFIIS-type" evidence="9">
    <location>
        <begin position="384"/>
        <end position="424"/>
    </location>
</feature>
<proteinExistence type="predicted"/>
<keyword evidence="3" id="KW-0479">Metal-binding</keyword>
<evidence type="ECO:0000256" key="5">
    <source>
        <dbReference type="ARBA" id="ARBA00022833"/>
    </source>
</evidence>
<evidence type="ECO:0000256" key="3">
    <source>
        <dbReference type="ARBA" id="ARBA00022723"/>
    </source>
</evidence>
<keyword evidence="11" id="KW-1185">Reference proteome</keyword>
<comment type="subunit">
    <text evidence="1">Component of the RNA polymerase II (Pol II) complex consisting of 12 subunits.</text>
</comment>
<evidence type="ECO:0000256" key="1">
    <source>
        <dbReference type="ARBA" id="ARBA00011730"/>
    </source>
</evidence>
<comment type="caution">
    <text evidence="10">The sequence shown here is derived from an EMBL/GenBank/DDBJ whole genome shotgun (WGS) entry which is preliminary data.</text>
</comment>
<dbReference type="InterPro" id="IPR034012">
    <property type="entry name" value="Zn_ribbon_RPB9_C"/>
</dbReference>
<reference evidence="10" key="2">
    <citation type="submission" date="2021-01" db="EMBL/GenBank/DDBJ databases">
        <authorList>
            <person name="Schikora-Tamarit M.A."/>
        </authorList>
    </citation>
    <scope>NUCLEOTIDE SEQUENCE</scope>
    <source>
        <strain evidence="10">NCAIM Y.01608</strain>
    </source>
</reference>
<dbReference type="FunFam" id="2.20.25.10:FF:000016">
    <property type="entry name" value="DNA-directed RNA polymerase II subunit RPB9"/>
    <property type="match status" value="1"/>
</dbReference>
<evidence type="ECO:0000259" key="9">
    <source>
        <dbReference type="PROSITE" id="PS51133"/>
    </source>
</evidence>
<dbReference type="EMBL" id="JAEUBD010001062">
    <property type="protein sequence ID" value="KAH3667559.1"/>
    <property type="molecule type" value="Genomic_DNA"/>
</dbReference>
<dbReference type="SMART" id="SM00440">
    <property type="entry name" value="ZnF_C2C2"/>
    <property type="match status" value="1"/>
</dbReference>
<dbReference type="InterPro" id="IPR012164">
    <property type="entry name" value="Rpa12/Rpb9/Rpc10/TFS"/>
</dbReference>
<dbReference type="InterPro" id="IPR001222">
    <property type="entry name" value="Znf_TFIIS"/>
</dbReference>
<sequence length="425" mass="45583">MFGRSRSRRALRKSHGNASSPEMGSSSSIKGDPESAASVCTSITSNLKQLDLAAKETVRGAPPSAYQGAPVSQRQEMDELFAMEDELLTIVRAFQNTSLVRKKTLESLITNNFSVFRCSTAHTTSIEMLERIQNTVNSLISFAMLLNQSDHPQDEFDDMSPYYAGMHTPPRHSRTILAPRPSSVAFICSASSLLTFSLITFGAPSTNFFDSTRESPSRDLTSLMIFGLALASNDSSFTLKMVFSCTSSLASAASASAAAAGAGAAAPAAGNAMSGMLSLVLSSWIRYEVSNRVNVEIWSTICAIFGSTGLASVELCLARRALALAAADLLPSLTVALAVCLRTADMVIEIIDSVPNGKHELITNIGETAGVVEDIGSDPTLPRSDKTCPKCHNSECVFFQSQQKRADTSMVLFYVCLECKNVFRS</sequence>
<dbReference type="GO" id="GO:0003676">
    <property type="term" value="F:nucleic acid binding"/>
    <property type="evidence" value="ECO:0007669"/>
    <property type="project" value="InterPro"/>
</dbReference>
<dbReference type="GO" id="GO:0006367">
    <property type="term" value="P:transcription initiation at RNA polymerase II promoter"/>
    <property type="evidence" value="ECO:0007669"/>
    <property type="project" value="TreeGrafter"/>
</dbReference>
<evidence type="ECO:0000256" key="2">
    <source>
        <dbReference type="ARBA" id="ARBA00015926"/>
    </source>
</evidence>
<gene>
    <name evidence="10" type="ORF">OGATHE_003082</name>
</gene>
<reference evidence="10" key="1">
    <citation type="journal article" date="2021" name="Open Biol.">
        <title>Shared evolutionary footprints suggest mitochondrial oxidative damage underlies multiple complex I losses in fungi.</title>
        <authorList>
            <person name="Schikora-Tamarit M.A."/>
            <person name="Marcet-Houben M."/>
            <person name="Nosek J."/>
            <person name="Gabaldon T."/>
        </authorList>
    </citation>
    <scope>NUCLEOTIDE SEQUENCE</scope>
    <source>
        <strain evidence="10">NCAIM Y.01608</strain>
    </source>
</reference>
<evidence type="ECO:0000256" key="7">
    <source>
        <dbReference type="PROSITE-ProRule" id="PRU00472"/>
    </source>
</evidence>
<feature type="compositionally biased region" description="Polar residues" evidence="8">
    <location>
        <begin position="16"/>
        <end position="29"/>
    </location>
</feature>
<dbReference type="PANTHER" id="PTHR11239">
    <property type="entry name" value="DNA-DIRECTED RNA POLYMERASE"/>
    <property type="match status" value="1"/>
</dbReference>
<evidence type="ECO:0000313" key="11">
    <source>
        <dbReference type="Proteomes" id="UP000788993"/>
    </source>
</evidence>
<dbReference type="Proteomes" id="UP000788993">
    <property type="component" value="Unassembled WGS sequence"/>
</dbReference>
<dbReference type="AlphaFoldDB" id="A0A9P8PA89"/>
<feature type="region of interest" description="Disordered" evidence="8">
    <location>
        <begin position="1"/>
        <end position="35"/>
    </location>
</feature>
<evidence type="ECO:0000313" key="10">
    <source>
        <dbReference type="EMBL" id="KAH3667559.1"/>
    </source>
</evidence>